<reference evidence="2 3" key="2">
    <citation type="journal article" date="2017" name="Genome Biol.">
        <title>New reference genome sequences of hot pepper reveal the massive evolution of plant disease-resistance genes by retroduplication.</title>
        <authorList>
            <person name="Kim S."/>
            <person name="Park J."/>
            <person name="Yeom S.I."/>
            <person name="Kim Y.M."/>
            <person name="Seo E."/>
            <person name="Kim K.T."/>
            <person name="Kim M.S."/>
            <person name="Lee J.M."/>
            <person name="Cheong K."/>
            <person name="Shin H.S."/>
            <person name="Kim S.B."/>
            <person name="Han K."/>
            <person name="Lee J."/>
            <person name="Park M."/>
            <person name="Lee H.A."/>
            <person name="Lee H.Y."/>
            <person name="Lee Y."/>
            <person name="Oh S."/>
            <person name="Lee J.H."/>
            <person name="Choi E."/>
            <person name="Choi E."/>
            <person name="Lee S.E."/>
            <person name="Jeon J."/>
            <person name="Kim H."/>
            <person name="Choi G."/>
            <person name="Song H."/>
            <person name="Lee J."/>
            <person name="Lee S.C."/>
            <person name="Kwon J.K."/>
            <person name="Lee H.Y."/>
            <person name="Koo N."/>
            <person name="Hong Y."/>
            <person name="Kim R.W."/>
            <person name="Kang W.H."/>
            <person name="Huh J.H."/>
            <person name="Kang B.C."/>
            <person name="Yang T.J."/>
            <person name="Lee Y.H."/>
            <person name="Bennetzen J.L."/>
            <person name="Choi D."/>
        </authorList>
    </citation>
    <scope>NUCLEOTIDE SEQUENCE [LARGE SCALE GENOMIC DNA]</scope>
    <source>
        <strain evidence="3">cv. CM334</strain>
    </source>
</reference>
<sequence length="143" mass="16918">MFQMVSKLSRLKFVLKKLRDKFTDIENKAVEAMDLLLNYQARIEQSPSIELFEEEMQLAKQCEQRLKAKHQYLHQKCKVKWLQKGDQNTSLFQKYLKARRNKNRILAVKNTQGEVKTDIEQISRALLNITPSYLAQNKWEATS</sequence>
<dbReference type="Proteomes" id="UP000222542">
    <property type="component" value="Unassembled WGS sequence"/>
</dbReference>
<dbReference type="Gramene" id="PHT75991">
    <property type="protein sequence ID" value="PHT75991"/>
    <property type="gene ID" value="T459_19513"/>
</dbReference>
<name>A0A2G2Z255_CAPAN</name>
<accession>A0A2G2Z255</accession>
<protein>
    <submittedName>
        <fullName evidence="2">Uncharacterized protein</fullName>
    </submittedName>
</protein>
<dbReference type="EMBL" id="AYRZ02000007">
    <property type="protein sequence ID" value="PHT75991.1"/>
    <property type="molecule type" value="Genomic_DNA"/>
</dbReference>
<evidence type="ECO:0000313" key="2">
    <source>
        <dbReference type="EMBL" id="PHT75991.1"/>
    </source>
</evidence>
<dbReference type="AlphaFoldDB" id="A0A2G2Z255"/>
<keyword evidence="1" id="KW-0175">Coiled coil</keyword>
<evidence type="ECO:0000313" key="3">
    <source>
        <dbReference type="Proteomes" id="UP000222542"/>
    </source>
</evidence>
<proteinExistence type="predicted"/>
<gene>
    <name evidence="2" type="ORF">T459_19513</name>
</gene>
<evidence type="ECO:0000256" key="1">
    <source>
        <dbReference type="SAM" id="Coils"/>
    </source>
</evidence>
<reference evidence="2 3" key="1">
    <citation type="journal article" date="2014" name="Nat. Genet.">
        <title>Genome sequence of the hot pepper provides insights into the evolution of pungency in Capsicum species.</title>
        <authorList>
            <person name="Kim S."/>
            <person name="Park M."/>
            <person name="Yeom S.I."/>
            <person name="Kim Y.M."/>
            <person name="Lee J.M."/>
            <person name="Lee H.A."/>
            <person name="Seo E."/>
            <person name="Choi J."/>
            <person name="Cheong K."/>
            <person name="Kim K.T."/>
            <person name="Jung K."/>
            <person name="Lee G.W."/>
            <person name="Oh S.K."/>
            <person name="Bae C."/>
            <person name="Kim S.B."/>
            <person name="Lee H.Y."/>
            <person name="Kim S.Y."/>
            <person name="Kim M.S."/>
            <person name="Kang B.C."/>
            <person name="Jo Y.D."/>
            <person name="Yang H.B."/>
            <person name="Jeong H.J."/>
            <person name="Kang W.H."/>
            <person name="Kwon J.K."/>
            <person name="Shin C."/>
            <person name="Lim J.Y."/>
            <person name="Park J.H."/>
            <person name="Huh J.H."/>
            <person name="Kim J.S."/>
            <person name="Kim B.D."/>
            <person name="Cohen O."/>
            <person name="Paran I."/>
            <person name="Suh M.C."/>
            <person name="Lee S.B."/>
            <person name="Kim Y.K."/>
            <person name="Shin Y."/>
            <person name="Noh S.J."/>
            <person name="Park J."/>
            <person name="Seo Y.S."/>
            <person name="Kwon S.Y."/>
            <person name="Kim H.A."/>
            <person name="Park J.M."/>
            <person name="Kim H.J."/>
            <person name="Choi S.B."/>
            <person name="Bosland P.W."/>
            <person name="Reeves G."/>
            <person name="Jo S.H."/>
            <person name="Lee B.W."/>
            <person name="Cho H.T."/>
            <person name="Choi H.S."/>
            <person name="Lee M.S."/>
            <person name="Yu Y."/>
            <person name="Do Choi Y."/>
            <person name="Park B.S."/>
            <person name="van Deynze A."/>
            <person name="Ashrafi H."/>
            <person name="Hill T."/>
            <person name="Kim W.T."/>
            <person name="Pai H.S."/>
            <person name="Ahn H.K."/>
            <person name="Yeam I."/>
            <person name="Giovannoni J.J."/>
            <person name="Rose J.K."/>
            <person name="Sorensen I."/>
            <person name="Lee S.J."/>
            <person name="Kim R.W."/>
            <person name="Choi I.Y."/>
            <person name="Choi B.S."/>
            <person name="Lim J.S."/>
            <person name="Lee Y.H."/>
            <person name="Choi D."/>
        </authorList>
    </citation>
    <scope>NUCLEOTIDE SEQUENCE [LARGE SCALE GENOMIC DNA]</scope>
    <source>
        <strain evidence="3">cv. CM334</strain>
    </source>
</reference>
<organism evidence="2 3">
    <name type="scientific">Capsicum annuum</name>
    <name type="common">Capsicum pepper</name>
    <dbReference type="NCBI Taxonomy" id="4072"/>
    <lineage>
        <taxon>Eukaryota</taxon>
        <taxon>Viridiplantae</taxon>
        <taxon>Streptophyta</taxon>
        <taxon>Embryophyta</taxon>
        <taxon>Tracheophyta</taxon>
        <taxon>Spermatophyta</taxon>
        <taxon>Magnoliopsida</taxon>
        <taxon>eudicotyledons</taxon>
        <taxon>Gunneridae</taxon>
        <taxon>Pentapetalae</taxon>
        <taxon>asterids</taxon>
        <taxon>lamiids</taxon>
        <taxon>Solanales</taxon>
        <taxon>Solanaceae</taxon>
        <taxon>Solanoideae</taxon>
        <taxon>Capsiceae</taxon>
        <taxon>Capsicum</taxon>
    </lineage>
</organism>
<feature type="coiled-coil region" evidence="1">
    <location>
        <begin position="15"/>
        <end position="69"/>
    </location>
</feature>
<comment type="caution">
    <text evidence="2">The sequence shown here is derived from an EMBL/GenBank/DDBJ whole genome shotgun (WGS) entry which is preliminary data.</text>
</comment>
<keyword evidence="3" id="KW-1185">Reference proteome</keyword>